<keyword evidence="1" id="KW-1133">Transmembrane helix</keyword>
<keyword evidence="3" id="KW-1185">Reference proteome</keyword>
<reference evidence="2 3" key="1">
    <citation type="journal article" date="2019" name="Nat. Ecol. Evol.">
        <title>Megaphylogeny resolves global patterns of mushroom evolution.</title>
        <authorList>
            <person name="Varga T."/>
            <person name="Krizsan K."/>
            <person name="Foldi C."/>
            <person name="Dima B."/>
            <person name="Sanchez-Garcia M."/>
            <person name="Sanchez-Ramirez S."/>
            <person name="Szollosi G.J."/>
            <person name="Szarkandi J.G."/>
            <person name="Papp V."/>
            <person name="Albert L."/>
            <person name="Andreopoulos W."/>
            <person name="Angelini C."/>
            <person name="Antonin V."/>
            <person name="Barry K.W."/>
            <person name="Bougher N.L."/>
            <person name="Buchanan P."/>
            <person name="Buyck B."/>
            <person name="Bense V."/>
            <person name="Catcheside P."/>
            <person name="Chovatia M."/>
            <person name="Cooper J."/>
            <person name="Damon W."/>
            <person name="Desjardin D."/>
            <person name="Finy P."/>
            <person name="Geml J."/>
            <person name="Haridas S."/>
            <person name="Hughes K."/>
            <person name="Justo A."/>
            <person name="Karasinski D."/>
            <person name="Kautmanova I."/>
            <person name="Kiss B."/>
            <person name="Kocsube S."/>
            <person name="Kotiranta H."/>
            <person name="LaButti K.M."/>
            <person name="Lechner B.E."/>
            <person name="Liimatainen K."/>
            <person name="Lipzen A."/>
            <person name="Lukacs Z."/>
            <person name="Mihaltcheva S."/>
            <person name="Morgado L.N."/>
            <person name="Niskanen T."/>
            <person name="Noordeloos M.E."/>
            <person name="Ohm R.A."/>
            <person name="Ortiz-Santana B."/>
            <person name="Ovrebo C."/>
            <person name="Racz N."/>
            <person name="Riley R."/>
            <person name="Savchenko A."/>
            <person name="Shiryaev A."/>
            <person name="Soop K."/>
            <person name="Spirin V."/>
            <person name="Szebenyi C."/>
            <person name="Tomsovsky M."/>
            <person name="Tulloss R.E."/>
            <person name="Uehling J."/>
            <person name="Grigoriev I.V."/>
            <person name="Vagvolgyi C."/>
            <person name="Papp T."/>
            <person name="Martin F.M."/>
            <person name="Miettinen O."/>
            <person name="Hibbett D.S."/>
            <person name="Nagy L.G."/>
        </authorList>
    </citation>
    <scope>NUCLEOTIDE SEQUENCE [LARGE SCALE GENOMIC DNA]</scope>
    <source>
        <strain evidence="2 3">CBS 309.79</strain>
    </source>
</reference>
<name>A0A5C3QHM5_9AGAR</name>
<dbReference type="AlphaFoldDB" id="A0A5C3QHM5"/>
<protein>
    <submittedName>
        <fullName evidence="2">Uncharacterized protein</fullName>
    </submittedName>
</protein>
<accession>A0A5C3QHM5</accession>
<dbReference type="EMBL" id="ML178826">
    <property type="protein sequence ID" value="TFL00987.1"/>
    <property type="molecule type" value="Genomic_DNA"/>
</dbReference>
<proteinExistence type="predicted"/>
<dbReference type="Proteomes" id="UP000305067">
    <property type="component" value="Unassembled WGS sequence"/>
</dbReference>
<keyword evidence="1" id="KW-0472">Membrane</keyword>
<evidence type="ECO:0000256" key="1">
    <source>
        <dbReference type="SAM" id="Phobius"/>
    </source>
</evidence>
<feature type="transmembrane region" description="Helical" evidence="1">
    <location>
        <begin position="15"/>
        <end position="39"/>
    </location>
</feature>
<gene>
    <name evidence="2" type="ORF">BDV98DRAFT_85784</name>
</gene>
<sequence>MHSTHVPSLILILSAHYYTVCTTNTVLFSSFPVAFLSFIRSSSFRSISLYCTNTRHSCIACTFRGTSYVSRGSFIGYSCHCQRGSLPVVNDDYCCVIHCIYHQPHVRSRTFGRGTMAVSKMSTREGRAIAHWYQSRYQSLACACWRSRAFLVQQDDLSVESCLSLDWCWLFDGDRRRALRELSCCNNGVFRILVPLDLLRDSRRVAAFKFERSFLPSR</sequence>
<keyword evidence="1" id="KW-0812">Transmembrane</keyword>
<evidence type="ECO:0000313" key="2">
    <source>
        <dbReference type="EMBL" id="TFL00987.1"/>
    </source>
</evidence>
<organism evidence="2 3">
    <name type="scientific">Pterulicium gracile</name>
    <dbReference type="NCBI Taxonomy" id="1884261"/>
    <lineage>
        <taxon>Eukaryota</taxon>
        <taxon>Fungi</taxon>
        <taxon>Dikarya</taxon>
        <taxon>Basidiomycota</taxon>
        <taxon>Agaricomycotina</taxon>
        <taxon>Agaricomycetes</taxon>
        <taxon>Agaricomycetidae</taxon>
        <taxon>Agaricales</taxon>
        <taxon>Pleurotineae</taxon>
        <taxon>Pterulaceae</taxon>
        <taxon>Pterulicium</taxon>
    </lineage>
</organism>
<evidence type="ECO:0000313" key="3">
    <source>
        <dbReference type="Proteomes" id="UP000305067"/>
    </source>
</evidence>